<organism evidence="8 9">
    <name type="scientific">Diplodia seriata</name>
    <dbReference type="NCBI Taxonomy" id="420778"/>
    <lineage>
        <taxon>Eukaryota</taxon>
        <taxon>Fungi</taxon>
        <taxon>Dikarya</taxon>
        <taxon>Ascomycota</taxon>
        <taxon>Pezizomycotina</taxon>
        <taxon>Dothideomycetes</taxon>
        <taxon>Dothideomycetes incertae sedis</taxon>
        <taxon>Botryosphaeriales</taxon>
        <taxon>Botryosphaeriaceae</taxon>
        <taxon>Diplodia</taxon>
    </lineage>
</organism>
<name>A0ABR3CJ15_9PEZI</name>
<evidence type="ECO:0000313" key="9">
    <source>
        <dbReference type="Proteomes" id="UP001430584"/>
    </source>
</evidence>
<evidence type="ECO:0000256" key="2">
    <source>
        <dbReference type="ARBA" id="ARBA00022692"/>
    </source>
</evidence>
<dbReference type="Pfam" id="PF20684">
    <property type="entry name" value="Fung_rhodopsin"/>
    <property type="match status" value="1"/>
</dbReference>
<protein>
    <recommendedName>
        <fullName evidence="7">Rhodopsin domain-containing protein</fullName>
    </recommendedName>
</protein>
<feature type="domain" description="Rhodopsin" evidence="7">
    <location>
        <begin position="36"/>
        <end position="225"/>
    </location>
</feature>
<evidence type="ECO:0000256" key="1">
    <source>
        <dbReference type="ARBA" id="ARBA00004141"/>
    </source>
</evidence>
<dbReference type="GeneID" id="92009525"/>
<proteinExistence type="inferred from homology"/>
<feature type="transmembrane region" description="Helical" evidence="6">
    <location>
        <begin position="139"/>
        <end position="160"/>
    </location>
</feature>
<keyword evidence="2 6" id="KW-0812">Transmembrane</keyword>
<keyword evidence="3 6" id="KW-1133">Transmembrane helix</keyword>
<keyword evidence="9" id="KW-1185">Reference proteome</keyword>
<feature type="transmembrane region" description="Helical" evidence="6">
    <location>
        <begin position="180"/>
        <end position="205"/>
    </location>
</feature>
<comment type="similarity">
    <text evidence="5">Belongs to the SAT4 family.</text>
</comment>
<evidence type="ECO:0000313" key="8">
    <source>
        <dbReference type="EMBL" id="KAL0259701.1"/>
    </source>
</evidence>
<comment type="subcellular location">
    <subcellularLocation>
        <location evidence="1">Membrane</location>
        <topology evidence="1">Multi-pass membrane protein</topology>
    </subcellularLocation>
</comment>
<keyword evidence="4 6" id="KW-0472">Membrane</keyword>
<dbReference type="InterPro" id="IPR052337">
    <property type="entry name" value="SAT4-like"/>
</dbReference>
<dbReference type="InterPro" id="IPR049326">
    <property type="entry name" value="Rhodopsin_dom_fungi"/>
</dbReference>
<evidence type="ECO:0000256" key="5">
    <source>
        <dbReference type="ARBA" id="ARBA00038359"/>
    </source>
</evidence>
<evidence type="ECO:0000256" key="3">
    <source>
        <dbReference type="ARBA" id="ARBA00022989"/>
    </source>
</evidence>
<evidence type="ECO:0000256" key="4">
    <source>
        <dbReference type="ARBA" id="ARBA00023136"/>
    </source>
</evidence>
<dbReference type="Proteomes" id="UP001430584">
    <property type="component" value="Unassembled WGS sequence"/>
</dbReference>
<dbReference type="RefSeq" id="XP_066632730.1">
    <property type="nucleotide sequence ID" value="XM_066776888.1"/>
</dbReference>
<dbReference type="PANTHER" id="PTHR33048:SF96">
    <property type="entry name" value="INTEGRAL MEMBRANE PROTEIN"/>
    <property type="match status" value="1"/>
</dbReference>
<gene>
    <name evidence="8" type="ORF">SLS55_005440</name>
</gene>
<feature type="transmembrane region" description="Helical" evidence="6">
    <location>
        <begin position="96"/>
        <end position="118"/>
    </location>
</feature>
<dbReference type="PANTHER" id="PTHR33048">
    <property type="entry name" value="PTH11-LIKE INTEGRAL MEMBRANE PROTEIN (AFU_ORTHOLOGUE AFUA_5G11245)"/>
    <property type="match status" value="1"/>
</dbReference>
<feature type="transmembrane region" description="Helical" evidence="6">
    <location>
        <begin position="20"/>
        <end position="40"/>
    </location>
</feature>
<evidence type="ECO:0000256" key="6">
    <source>
        <dbReference type="SAM" id="Phobius"/>
    </source>
</evidence>
<evidence type="ECO:0000259" key="7">
    <source>
        <dbReference type="Pfam" id="PF20684"/>
    </source>
</evidence>
<comment type="caution">
    <text evidence="8">The sequence shown here is derived from an EMBL/GenBank/DDBJ whole genome shotgun (WGS) entry which is preliminary data.</text>
</comment>
<accession>A0ABR3CJ15</accession>
<sequence>MSSLPPADSYFINDSQRHLRASLIICLAVSAVFVLLRALVRLHIQRQFALDDYLLLLALCGFSVITGFLVHGIETGGFGRDTNELPPEVVLRGTRFLIYTQTAYIMTLLATNLSIALLQLRITGRAHTVFNRLHYAAMGINTVIALYEFFALLFQCYPVSKVWNPTMPKGHCANKQGITVGIYIYSSMNVVLFWYYALAPAPLIWKLQIKPALKLSSTFVLGVGVL</sequence>
<feature type="transmembrane region" description="Helical" evidence="6">
    <location>
        <begin position="52"/>
        <end position="73"/>
    </location>
</feature>
<dbReference type="EMBL" id="JAJVCZ030000005">
    <property type="protein sequence ID" value="KAL0259701.1"/>
    <property type="molecule type" value="Genomic_DNA"/>
</dbReference>
<reference evidence="8 9" key="1">
    <citation type="submission" date="2024-02" db="EMBL/GenBank/DDBJ databases">
        <title>De novo assembly and annotation of 12 fungi associated with fruit tree decline syndrome in Ontario, Canada.</title>
        <authorList>
            <person name="Sulman M."/>
            <person name="Ellouze W."/>
            <person name="Ilyukhin E."/>
        </authorList>
    </citation>
    <scope>NUCLEOTIDE SEQUENCE [LARGE SCALE GENOMIC DNA]</scope>
    <source>
        <strain evidence="8 9">FDS-637</strain>
    </source>
</reference>